<reference evidence="2 3" key="1">
    <citation type="journal article" date="2019" name="Genome Biol. Evol.">
        <title>Insights into the evolution of the New World diploid cottons (Gossypium, subgenus Houzingenia) based on genome sequencing.</title>
        <authorList>
            <person name="Grover C.E."/>
            <person name="Arick M.A. 2nd"/>
            <person name="Thrash A."/>
            <person name="Conover J.L."/>
            <person name="Sanders W.S."/>
            <person name="Peterson D.G."/>
            <person name="Frelichowski J.E."/>
            <person name="Scheffler J.A."/>
            <person name="Scheffler B.E."/>
            <person name="Wendel J.F."/>
        </authorList>
    </citation>
    <scope>NUCLEOTIDE SEQUENCE [LARGE SCALE GENOMIC DNA]</scope>
    <source>
        <strain evidence="2">8</strain>
        <tissue evidence="2">Leaf</tissue>
    </source>
</reference>
<accession>A0A7J9EY54</accession>
<feature type="region of interest" description="Disordered" evidence="1">
    <location>
        <begin position="31"/>
        <end position="67"/>
    </location>
</feature>
<organism evidence="2 3">
    <name type="scientific">Gossypium trilobum</name>
    <dbReference type="NCBI Taxonomy" id="34281"/>
    <lineage>
        <taxon>Eukaryota</taxon>
        <taxon>Viridiplantae</taxon>
        <taxon>Streptophyta</taxon>
        <taxon>Embryophyta</taxon>
        <taxon>Tracheophyta</taxon>
        <taxon>Spermatophyta</taxon>
        <taxon>Magnoliopsida</taxon>
        <taxon>eudicotyledons</taxon>
        <taxon>Gunneridae</taxon>
        <taxon>Pentapetalae</taxon>
        <taxon>rosids</taxon>
        <taxon>malvids</taxon>
        <taxon>Malvales</taxon>
        <taxon>Malvaceae</taxon>
        <taxon>Malvoideae</taxon>
        <taxon>Gossypium</taxon>
    </lineage>
</organism>
<keyword evidence="3" id="KW-1185">Reference proteome</keyword>
<protein>
    <submittedName>
        <fullName evidence="2">Uncharacterized protein</fullName>
    </submittedName>
</protein>
<name>A0A7J9EY54_9ROSI</name>
<comment type="caution">
    <text evidence="2">The sequence shown here is derived from an EMBL/GenBank/DDBJ whole genome shotgun (WGS) entry which is preliminary data.</text>
</comment>
<evidence type="ECO:0000313" key="3">
    <source>
        <dbReference type="Proteomes" id="UP000593568"/>
    </source>
</evidence>
<evidence type="ECO:0000313" key="2">
    <source>
        <dbReference type="EMBL" id="MBA0777385.1"/>
    </source>
</evidence>
<dbReference type="EMBL" id="JABEZW010000010">
    <property type="protein sequence ID" value="MBA0777385.1"/>
    <property type="molecule type" value="Genomic_DNA"/>
</dbReference>
<dbReference type="AlphaFoldDB" id="A0A7J9EY54"/>
<evidence type="ECO:0000256" key="1">
    <source>
        <dbReference type="SAM" id="MobiDB-lite"/>
    </source>
</evidence>
<proteinExistence type="predicted"/>
<sequence length="101" mass="11376">MLSYRRGWGLMLPNLYNAIYSKEEDWSEFSNIISESLPPDQPPQNPAPREAMSEDAPPFQTQDHDSLTIPLLSHQQRSINSTSQVAIVGANVCPIESLDYE</sequence>
<gene>
    <name evidence="2" type="ORF">Gotri_005405</name>
</gene>
<dbReference type="Proteomes" id="UP000593568">
    <property type="component" value="Unassembled WGS sequence"/>
</dbReference>